<evidence type="ECO:0000256" key="1">
    <source>
        <dbReference type="ARBA" id="ARBA00001974"/>
    </source>
</evidence>
<feature type="domain" description="Glucose-methanol-choline oxidoreductase C-terminal" evidence="7">
    <location>
        <begin position="422"/>
        <end position="542"/>
    </location>
</feature>
<dbReference type="PANTHER" id="PTHR42784">
    <property type="entry name" value="PYRANOSE 2-OXIDASE"/>
    <property type="match status" value="1"/>
</dbReference>
<evidence type="ECO:0000256" key="5">
    <source>
        <dbReference type="ARBA" id="ARBA00023002"/>
    </source>
</evidence>
<gene>
    <name evidence="8" type="ORF">AB4874_13875</name>
</gene>
<evidence type="ECO:0000259" key="6">
    <source>
        <dbReference type="Pfam" id="PF00732"/>
    </source>
</evidence>
<comment type="caution">
    <text evidence="8">The sequence shown here is derived from an EMBL/GenBank/DDBJ whole genome shotgun (WGS) entry which is preliminary data.</text>
</comment>
<keyword evidence="9" id="KW-1185">Reference proteome</keyword>
<evidence type="ECO:0000313" key="9">
    <source>
        <dbReference type="Proteomes" id="UP001557465"/>
    </source>
</evidence>
<evidence type="ECO:0000259" key="7">
    <source>
        <dbReference type="Pfam" id="PF05199"/>
    </source>
</evidence>
<dbReference type="SUPFAM" id="SSF51905">
    <property type="entry name" value="FAD/NAD(P)-binding domain"/>
    <property type="match status" value="1"/>
</dbReference>
<keyword evidence="4" id="KW-0274">FAD</keyword>
<protein>
    <submittedName>
        <fullName evidence="8">GMC family oxidoreductase</fullName>
    </submittedName>
</protein>
<accession>A0ABV3TNC9</accession>
<dbReference type="Proteomes" id="UP001557465">
    <property type="component" value="Unassembled WGS sequence"/>
</dbReference>
<dbReference type="EMBL" id="JBFRYC010000008">
    <property type="protein sequence ID" value="MEX1662727.1"/>
    <property type="molecule type" value="Genomic_DNA"/>
</dbReference>
<proteinExistence type="inferred from homology"/>
<evidence type="ECO:0000256" key="2">
    <source>
        <dbReference type="ARBA" id="ARBA00010790"/>
    </source>
</evidence>
<dbReference type="PANTHER" id="PTHR42784:SF1">
    <property type="entry name" value="PYRANOSE 2-OXIDASE"/>
    <property type="match status" value="1"/>
</dbReference>
<dbReference type="InterPro" id="IPR000172">
    <property type="entry name" value="GMC_OxRdtase_N"/>
</dbReference>
<evidence type="ECO:0000256" key="4">
    <source>
        <dbReference type="ARBA" id="ARBA00022827"/>
    </source>
</evidence>
<dbReference type="Gene3D" id="3.50.50.60">
    <property type="entry name" value="FAD/NAD(P)-binding domain"/>
    <property type="match status" value="2"/>
</dbReference>
<comment type="similarity">
    <text evidence="2">Belongs to the GMC oxidoreductase family.</text>
</comment>
<dbReference type="Pfam" id="PF00732">
    <property type="entry name" value="GMC_oxred_N"/>
    <property type="match status" value="1"/>
</dbReference>
<sequence length="552" mass="57909">MGLITGHDAVVVGSGAGGAAAAWRLCQHGLRVLLLEAGPTFDPARDYPLDSPGWERKGFPVRPGSQASITYGDLGTLHADSEDLASWSRGGFPWRLPAGSPRPPSSSGYSHVQGVGGSTLHFVGEAHRLHPDAFRQHSLTGSGTDWPLGYADLEPLYTEVEDVLGVAGADTNDERWRSRPYPLPPHPLSPGALALQQAGSRLGQSWQVNPRAALSAPWKGRPPCNYCGQCSRGCPLGDKGSADVTFLPQADETGRLTLLPNSIVTRLHTGPNGRIVRIDAIVAGRRESIETPILVLAAGAVQTPRLLLLSANAEMPDGVANSSGQVGRNFMETLSWRSVGFVPGLTGSHLGLPADAICWTPSQADARVADFRLNHTTLETGLNGPIGYATRLVPGFGAEFKAALRESFGSALAVGAVGRVVPDARSGIDLDPLQRDAHGLPVARISSVLTEQSVTRLRQMAKAARAVLAEAGAVLVEEAGSRDSFTATHVFGTARMGSDRTTSVADPLGRAHDHPNLWIADASTFPTSGGGEAPSLTIMALALRAADAIASQ</sequence>
<dbReference type="RefSeq" id="WP_368392426.1">
    <property type="nucleotide sequence ID" value="NZ_JBFRYC010000008.1"/>
</dbReference>
<organism evidence="8 9">
    <name type="scientific">Thioclava arctica</name>
    <dbReference type="NCBI Taxonomy" id="3238301"/>
    <lineage>
        <taxon>Bacteria</taxon>
        <taxon>Pseudomonadati</taxon>
        <taxon>Pseudomonadota</taxon>
        <taxon>Alphaproteobacteria</taxon>
        <taxon>Rhodobacterales</taxon>
        <taxon>Paracoccaceae</taxon>
        <taxon>Thioclava</taxon>
    </lineage>
</organism>
<dbReference type="Pfam" id="PF05199">
    <property type="entry name" value="GMC_oxred_C"/>
    <property type="match status" value="1"/>
</dbReference>
<dbReference type="InterPro" id="IPR051473">
    <property type="entry name" value="P2Ox-like"/>
</dbReference>
<name>A0ABV3TNC9_9RHOB</name>
<feature type="domain" description="Glucose-methanol-choline oxidoreductase N-terminal" evidence="6">
    <location>
        <begin position="193"/>
        <end position="331"/>
    </location>
</feature>
<dbReference type="InterPro" id="IPR036188">
    <property type="entry name" value="FAD/NAD-bd_sf"/>
</dbReference>
<reference evidence="8 9" key="1">
    <citation type="journal article" date="2011" name="Int. J. Syst. Evol. Microbiol.">
        <title>Zhongshania antarctica gen. nov., sp. nov. and Zhongshania guokunii sp. nov., gammaproteobacteria respectively isolated from coastal attached (fast) ice and surface seawater of the Antarctic.</title>
        <authorList>
            <person name="Li H.J."/>
            <person name="Zhang X.Y."/>
            <person name="Chen C.X."/>
            <person name="Zhang Y.J."/>
            <person name="Gao Z.M."/>
            <person name="Yu Y."/>
            <person name="Chen X.L."/>
            <person name="Chen B."/>
            <person name="Zhang Y.Z."/>
        </authorList>
    </citation>
    <scope>NUCLEOTIDE SEQUENCE [LARGE SCALE GENOMIC DNA]</scope>
    <source>
        <strain evidence="8 9">15-R06ZXC-3</strain>
    </source>
</reference>
<keyword evidence="3" id="KW-0285">Flavoprotein</keyword>
<dbReference type="SUPFAM" id="SSF54373">
    <property type="entry name" value="FAD-linked reductases, C-terminal domain"/>
    <property type="match status" value="1"/>
</dbReference>
<keyword evidence="5" id="KW-0560">Oxidoreductase</keyword>
<dbReference type="Pfam" id="PF13450">
    <property type="entry name" value="NAD_binding_8"/>
    <property type="match status" value="1"/>
</dbReference>
<comment type="cofactor">
    <cofactor evidence="1">
        <name>FAD</name>
        <dbReference type="ChEBI" id="CHEBI:57692"/>
    </cofactor>
</comment>
<dbReference type="InterPro" id="IPR007867">
    <property type="entry name" value="GMC_OxRtase_C"/>
</dbReference>
<evidence type="ECO:0000256" key="3">
    <source>
        <dbReference type="ARBA" id="ARBA00022630"/>
    </source>
</evidence>
<evidence type="ECO:0000313" key="8">
    <source>
        <dbReference type="EMBL" id="MEX1662727.1"/>
    </source>
</evidence>